<protein>
    <recommendedName>
        <fullName evidence="5">HNH nuclease domain-containing protein</fullName>
    </recommendedName>
</protein>
<keyword evidence="1" id="KW-0175">Coiled coil</keyword>
<dbReference type="AlphaFoldDB" id="A0ABD3R006"/>
<organism evidence="3 4">
    <name type="scientific">Cyclotella cryptica</name>
    <dbReference type="NCBI Taxonomy" id="29204"/>
    <lineage>
        <taxon>Eukaryota</taxon>
        <taxon>Sar</taxon>
        <taxon>Stramenopiles</taxon>
        <taxon>Ochrophyta</taxon>
        <taxon>Bacillariophyta</taxon>
        <taxon>Coscinodiscophyceae</taxon>
        <taxon>Thalassiosirophycidae</taxon>
        <taxon>Stephanodiscales</taxon>
        <taxon>Stephanodiscaceae</taxon>
        <taxon>Cyclotella</taxon>
    </lineage>
</organism>
<evidence type="ECO:0000313" key="3">
    <source>
        <dbReference type="EMBL" id="KAL3805146.1"/>
    </source>
</evidence>
<proteinExistence type="predicted"/>
<sequence length="570" mass="64712">MNLPNVPSGPPGAPQNNHKADAPPLGELSKSRRDALKRHNQEVPIPLSNLTPITKYYSAADKVLEQFKKHLEVGELDDAYIIGRRFALFSTASLPNHHYYTSPNHAQLRIKNQRDAEWVTRGLERIVQVMDRQELQRQREEEDKRRQREEEERRKALEWQKKTRERLLAVRSARLGDLDSDDSALDMDSKLAKLNALFPKDGNHHALQVDNHQEVEIFDNTQLPLPQPVAPPLVEGTMNDQDFALFYSTSAMQQLKSNGATPMFVNEELPNYSDLFLDSLKTPSSPSLEDRFTSLPTAPSLPSRTPVRELRRKYSDEFESLLSLKTIEIIKLATYQGRLSSTPRYDSTNGCTVISPLIVATHIYPQHQHNIINSFHKQATYKRGISNMDINEIIDKRAPPILQTVRAKLGLDQHALIIPSDVHDYLVDEQILPQEKFVGVCGGNILNPGHWKTLMDMLLNGKEGDEKIDPRKQKIGAALFFRDHVVSIIKIPLGNGASYFDLIDSLPTPMAGGMASRTRCKDQSSLETLLQWYACSKFSDAHCDFIDANEWNDGMCDFDPRVFQGFIWAE</sequence>
<dbReference type="Proteomes" id="UP001516023">
    <property type="component" value="Unassembled WGS sequence"/>
</dbReference>
<evidence type="ECO:0008006" key="5">
    <source>
        <dbReference type="Google" id="ProtNLM"/>
    </source>
</evidence>
<comment type="caution">
    <text evidence="3">The sequence shown here is derived from an EMBL/GenBank/DDBJ whole genome shotgun (WGS) entry which is preliminary data.</text>
</comment>
<feature type="compositionally biased region" description="Polar residues" evidence="2">
    <location>
        <begin position="294"/>
        <end position="303"/>
    </location>
</feature>
<feature type="coiled-coil region" evidence="1">
    <location>
        <begin position="123"/>
        <end position="152"/>
    </location>
</feature>
<feature type="region of interest" description="Disordered" evidence="2">
    <location>
        <begin position="1"/>
        <end position="27"/>
    </location>
</feature>
<name>A0ABD3R006_9STRA</name>
<reference evidence="3 4" key="1">
    <citation type="journal article" date="2020" name="G3 (Bethesda)">
        <title>Improved Reference Genome for Cyclotella cryptica CCMP332, a Model for Cell Wall Morphogenesis, Salinity Adaptation, and Lipid Production in Diatoms (Bacillariophyta).</title>
        <authorList>
            <person name="Roberts W.R."/>
            <person name="Downey K.M."/>
            <person name="Ruck E.C."/>
            <person name="Traller J.C."/>
            <person name="Alverson A.J."/>
        </authorList>
    </citation>
    <scope>NUCLEOTIDE SEQUENCE [LARGE SCALE GENOMIC DNA]</scope>
    <source>
        <strain evidence="3 4">CCMP332</strain>
    </source>
</reference>
<accession>A0ABD3R006</accession>
<keyword evidence="4" id="KW-1185">Reference proteome</keyword>
<gene>
    <name evidence="3" type="ORF">HJC23_003374</name>
</gene>
<dbReference type="EMBL" id="JABMIG020000004">
    <property type="protein sequence ID" value="KAL3805146.1"/>
    <property type="molecule type" value="Genomic_DNA"/>
</dbReference>
<feature type="region of interest" description="Disordered" evidence="2">
    <location>
        <begin position="287"/>
        <end position="306"/>
    </location>
</feature>
<evidence type="ECO:0000313" key="4">
    <source>
        <dbReference type="Proteomes" id="UP001516023"/>
    </source>
</evidence>
<dbReference type="Gene3D" id="1.20.58.80">
    <property type="entry name" value="Phosphotransferase system, lactose/cellobiose-type IIA subunit"/>
    <property type="match status" value="1"/>
</dbReference>
<evidence type="ECO:0000256" key="2">
    <source>
        <dbReference type="SAM" id="MobiDB-lite"/>
    </source>
</evidence>
<evidence type="ECO:0000256" key="1">
    <source>
        <dbReference type="SAM" id="Coils"/>
    </source>
</evidence>